<dbReference type="KEGG" id="bmy:BM_BM9867"/>
<protein>
    <submittedName>
        <fullName evidence="1 4">Bm9867</fullName>
    </submittedName>
</protein>
<dbReference type="GeneID" id="6103200"/>
<dbReference type="EMBL" id="LN856952">
    <property type="protein sequence ID" value="CTP81239.1"/>
    <property type="molecule type" value="Genomic_DNA"/>
</dbReference>
<name>A0A0I9N597_BRUMA</name>
<evidence type="ECO:0000313" key="1">
    <source>
        <dbReference type="EMBL" id="CTP81239.1"/>
    </source>
</evidence>
<reference evidence="2" key="3">
    <citation type="submission" date="2019-04" db="EMBL/GenBank/DDBJ databases">
        <authorList>
            <person name="Howe K."/>
            <person name="Paulini M."/>
            <person name="Williams G."/>
        </authorList>
    </citation>
    <scope>NUCLEOTIDE SEQUENCE [LARGE SCALE GENOMIC DNA]</scope>
    <source>
        <strain evidence="2">FR3</strain>
    </source>
</reference>
<organism evidence="1">
    <name type="scientific">Brugia malayi</name>
    <name type="common">Filarial nematode worm</name>
    <dbReference type="NCBI Taxonomy" id="6279"/>
    <lineage>
        <taxon>Eukaryota</taxon>
        <taxon>Metazoa</taxon>
        <taxon>Ecdysozoa</taxon>
        <taxon>Nematoda</taxon>
        <taxon>Chromadorea</taxon>
        <taxon>Rhabditida</taxon>
        <taxon>Spirurina</taxon>
        <taxon>Spiruromorpha</taxon>
        <taxon>Filarioidea</taxon>
        <taxon>Onchocercidae</taxon>
        <taxon>Brugia</taxon>
    </lineage>
</organism>
<dbReference type="EMBL" id="CAAKNF010000192">
    <property type="protein sequence ID" value="VIO91121.1"/>
    <property type="molecule type" value="Genomic_DNA"/>
</dbReference>
<dbReference type="CTD" id="6103200"/>
<dbReference type="WormBase" id="Bm9867">
    <property type="protein sequence ID" value="BM06551"/>
    <property type="gene ID" value="WBGene00230128"/>
</dbReference>
<keyword evidence="3" id="KW-1185">Reference proteome</keyword>
<evidence type="ECO:0000313" key="2">
    <source>
        <dbReference type="EMBL" id="VIO91121.1"/>
    </source>
</evidence>
<evidence type="ECO:0000313" key="3">
    <source>
        <dbReference type="Proteomes" id="UP000006672"/>
    </source>
</evidence>
<dbReference type="AlphaFoldDB" id="A0A0I9N597"/>
<dbReference type="WBParaSite" id="Bm9867.1">
    <property type="protein sequence ID" value="Bm9867.1"/>
    <property type="gene ID" value="WBGene00230128"/>
</dbReference>
<proteinExistence type="predicted"/>
<accession>A0A0I9N597</accession>
<evidence type="ECO:0000313" key="4">
    <source>
        <dbReference type="WBParaSite" id="Bm9867.1"/>
    </source>
</evidence>
<dbReference type="Proteomes" id="UP000006672">
    <property type="component" value="Unassembled WGS sequence"/>
</dbReference>
<evidence type="ECO:0000313" key="5">
    <source>
        <dbReference type="WormBase" id="Bm9867"/>
    </source>
</evidence>
<reference evidence="1" key="2">
    <citation type="submission" date="2012-12" db="EMBL/GenBank/DDBJ databases">
        <authorList>
            <person name="Gao Y.W."/>
            <person name="Fan S.T."/>
            <person name="Sun H.T."/>
            <person name="Wang Z."/>
            <person name="Gao X.L."/>
            <person name="Li Y.G."/>
            <person name="Wang T.C."/>
            <person name="Zhang K."/>
            <person name="Xu W.W."/>
            <person name="Yu Z.J."/>
            <person name="Xia X.Z."/>
        </authorList>
    </citation>
    <scope>NUCLEOTIDE SEQUENCE</scope>
    <source>
        <strain evidence="1">FR3</strain>
    </source>
</reference>
<reference evidence="1 3" key="1">
    <citation type="journal article" date="2007" name="Science">
        <title>Draft genome of the filarial nematode parasite Brugia malayi.</title>
        <authorList>
            <person name="Ghedin E."/>
            <person name="Wang S."/>
            <person name="Spiro D."/>
            <person name="Caler E."/>
            <person name="Zhao Q."/>
            <person name="Crabtree J."/>
            <person name="Allen J.E."/>
            <person name="Delcher A.L."/>
            <person name="Guiliano D.B."/>
            <person name="Miranda-Saavedra D."/>
            <person name="Angiuoli S.V."/>
            <person name="Creasy T."/>
            <person name="Amedeo P."/>
            <person name="Haas B."/>
            <person name="El-Sayed N.M."/>
            <person name="Wortman J.R."/>
            <person name="Feldblyum T."/>
            <person name="Tallon L."/>
            <person name="Schatz M."/>
            <person name="Shumway M."/>
            <person name="Koo H."/>
            <person name="Salzberg S.L."/>
            <person name="Schobel S."/>
            <person name="Pertea M."/>
            <person name="Pop M."/>
            <person name="White O."/>
            <person name="Barton G.J."/>
            <person name="Carlow C.K."/>
            <person name="Crawford M.J."/>
            <person name="Daub J."/>
            <person name="Dimmic M.W."/>
            <person name="Estes C.F."/>
            <person name="Foster J.M."/>
            <person name="Ganatra M."/>
            <person name="Gregory W.F."/>
            <person name="Johnson N.M."/>
            <person name="Jin J."/>
            <person name="Komuniecki R."/>
            <person name="Korf I."/>
            <person name="Kumar S."/>
            <person name="Laney S."/>
            <person name="Li B.W."/>
            <person name="Li W."/>
            <person name="Lindblom T.H."/>
            <person name="Lustigman S."/>
            <person name="Ma D."/>
            <person name="Maina C.V."/>
            <person name="Martin D.M."/>
            <person name="McCarter J.P."/>
            <person name="McReynolds L."/>
            <person name="Mitreva M."/>
            <person name="Nutman T.B."/>
            <person name="Parkinson J."/>
            <person name="Peregrin-Alvarez J.M."/>
            <person name="Poole C."/>
            <person name="Ren Q."/>
            <person name="Saunders L."/>
            <person name="Sluder A.E."/>
            <person name="Smith K."/>
            <person name="Stanke M."/>
            <person name="Unnasch T.R."/>
            <person name="Ware J."/>
            <person name="Wei A.D."/>
            <person name="Weil G."/>
            <person name="Williams D.J."/>
            <person name="Zhang Y."/>
            <person name="Williams S.A."/>
            <person name="Fraser-Liggett C."/>
            <person name="Slatko B."/>
            <person name="Blaxter M.L."/>
            <person name="Scott A.L."/>
        </authorList>
    </citation>
    <scope>NUCLEOTIDE SEQUENCE</scope>
    <source>
        <strain evidence="1 3">FR3</strain>
    </source>
</reference>
<gene>
    <name evidence="1 4 5" type="ORF">Bm9867</name>
    <name evidence="2" type="ORF">BM_BM9867</name>
    <name evidence="1" type="ORF">BM_Bm9867</name>
</gene>
<dbReference type="RefSeq" id="XP_001899777.1">
    <property type="nucleotide sequence ID" value="XM_001899742.1"/>
</dbReference>
<sequence length="144" mass="15569">MGHLGIQPGMKCCRSQLPQGSEPNRIESSRIPSTATTHRLTKCIDILYTCMVQVQGECIALVPRALDDANCLSPICHTLCICARIGEEARKEGEVLPFAHMPSAAPYSNDRGSGCSAQRIVPAFNLEISAVGRCMRVLCLCGNH</sequence>
<reference evidence="4" key="4">
    <citation type="submission" date="2019-12" db="UniProtKB">
        <authorList>
            <consortium name="WormBaseParasite"/>
        </authorList>
    </citation>
    <scope>IDENTIFICATION</scope>
</reference>
<accession>A0A4E9F2X2</accession>